<dbReference type="EMBL" id="JRJU01000023">
    <property type="protein sequence ID" value="KHF39122.1"/>
    <property type="molecule type" value="Genomic_DNA"/>
</dbReference>
<gene>
    <name evidence="1" type="ORF">LQ50_16945</name>
</gene>
<dbReference type="Proteomes" id="UP000030832">
    <property type="component" value="Unassembled WGS sequence"/>
</dbReference>
<proteinExistence type="predicted"/>
<dbReference type="STRING" id="333138.LQ50_16945"/>
<comment type="caution">
    <text evidence="1">The sequence shown here is derived from an EMBL/GenBank/DDBJ whole genome shotgun (WGS) entry which is preliminary data.</text>
</comment>
<accession>A0A0B0IE04</accession>
<name>A0A0B0IE04_9BACI</name>
<reference evidence="1 2" key="1">
    <citation type="submission" date="2014-09" db="EMBL/GenBank/DDBJ databases">
        <title>Genome sequencing and annotation of Bacillus Okhensis strain Kh10-101T.</title>
        <authorList>
            <person name="Prakash J.S."/>
        </authorList>
    </citation>
    <scope>NUCLEOTIDE SEQUENCE [LARGE SCALE GENOMIC DNA]</scope>
    <source>
        <strain evidence="2">Kh10-101T</strain>
    </source>
</reference>
<sequence>MEKGRRVSPSCFFGVVGSLGQQVASFGLNMEHVRLNLDSFGQKIVQVGQNDKKENQELGNESRFSK</sequence>
<evidence type="ECO:0000313" key="2">
    <source>
        <dbReference type="Proteomes" id="UP000030832"/>
    </source>
</evidence>
<evidence type="ECO:0000313" key="1">
    <source>
        <dbReference type="EMBL" id="KHF39122.1"/>
    </source>
</evidence>
<organism evidence="1 2">
    <name type="scientific">Halalkalibacter okhensis</name>
    <dbReference type="NCBI Taxonomy" id="333138"/>
    <lineage>
        <taxon>Bacteria</taxon>
        <taxon>Bacillati</taxon>
        <taxon>Bacillota</taxon>
        <taxon>Bacilli</taxon>
        <taxon>Bacillales</taxon>
        <taxon>Bacillaceae</taxon>
        <taxon>Halalkalibacter</taxon>
    </lineage>
</organism>
<protein>
    <submittedName>
        <fullName evidence="1">Uncharacterized protein</fullName>
    </submittedName>
</protein>
<dbReference type="AlphaFoldDB" id="A0A0B0IE04"/>
<keyword evidence="2" id="KW-1185">Reference proteome</keyword>